<evidence type="ECO:0000313" key="3">
    <source>
        <dbReference type="Proteomes" id="UP000000238"/>
    </source>
</evidence>
<evidence type="ECO:0000313" key="2">
    <source>
        <dbReference type="EMBL" id="ABC31828.1"/>
    </source>
</evidence>
<dbReference type="Gene3D" id="1.10.10.710">
    <property type="entry name" value="PSPTO_1197 like"/>
    <property type="match status" value="1"/>
</dbReference>
<protein>
    <submittedName>
        <fullName evidence="2">Uncharacterized protein conserved in bacteria</fullName>
    </submittedName>
</protein>
<gene>
    <name evidence="2" type="ordered locus">HCH_05148</name>
</gene>
<sequence length="112" mass="12291">MAVVTLYMSDRDPSQQMFKSKKEADEHDKKLELAEGVSHFLAQRLTSLNEGLAEEIGMLVANHKEAFATAFKGKVDVLFEESPEPAPNAEEETKDNAKVKESGKVRAIAGKG</sequence>
<dbReference type="HOGENOM" id="CLU_146554_2_1_6"/>
<feature type="region of interest" description="Disordered" evidence="1">
    <location>
        <begin position="82"/>
        <end position="112"/>
    </location>
</feature>
<dbReference type="RefSeq" id="WP_011398893.1">
    <property type="nucleotide sequence ID" value="NC_007645.1"/>
</dbReference>
<keyword evidence="3" id="KW-1185">Reference proteome</keyword>
<dbReference type="AlphaFoldDB" id="Q2SBZ6"/>
<feature type="compositionally biased region" description="Acidic residues" evidence="1">
    <location>
        <begin position="82"/>
        <end position="93"/>
    </location>
</feature>
<dbReference type="eggNOG" id="COG3141">
    <property type="taxonomic scope" value="Bacteria"/>
</dbReference>
<accession>Q2SBZ6</accession>
<dbReference type="STRING" id="349521.HCH_05148"/>
<organism evidence="2 3">
    <name type="scientific">Hahella chejuensis (strain KCTC 2396)</name>
    <dbReference type="NCBI Taxonomy" id="349521"/>
    <lineage>
        <taxon>Bacteria</taxon>
        <taxon>Pseudomonadati</taxon>
        <taxon>Pseudomonadota</taxon>
        <taxon>Gammaproteobacteria</taxon>
        <taxon>Oceanospirillales</taxon>
        <taxon>Hahellaceae</taxon>
        <taxon>Hahella</taxon>
    </lineage>
</organism>
<name>Q2SBZ6_HAHCH</name>
<evidence type="ECO:0000256" key="1">
    <source>
        <dbReference type="SAM" id="MobiDB-lite"/>
    </source>
</evidence>
<dbReference type="OrthoDB" id="6415307at2"/>
<dbReference type="KEGG" id="hch:HCH_05148"/>
<dbReference type="InterPro" id="IPR038627">
    <property type="entry name" value="YebG-like_sf"/>
</dbReference>
<dbReference type="Pfam" id="PF07130">
    <property type="entry name" value="YebG"/>
    <property type="match status" value="1"/>
</dbReference>
<dbReference type="EMBL" id="CP000155">
    <property type="protein sequence ID" value="ABC31828.1"/>
    <property type="molecule type" value="Genomic_DNA"/>
</dbReference>
<dbReference type="InterPro" id="IPR009813">
    <property type="entry name" value="Uncharacterised_YebG"/>
</dbReference>
<proteinExistence type="predicted"/>
<dbReference type="Proteomes" id="UP000000238">
    <property type="component" value="Chromosome"/>
</dbReference>
<feature type="compositionally biased region" description="Basic and acidic residues" evidence="1">
    <location>
        <begin position="94"/>
        <end position="104"/>
    </location>
</feature>
<reference evidence="2 3" key="1">
    <citation type="journal article" date="2005" name="Nucleic Acids Res.">
        <title>Genomic blueprint of Hahella chejuensis, a marine microbe producing an algicidal agent.</title>
        <authorList>
            <person name="Jeong H."/>
            <person name="Yim J.H."/>
            <person name="Lee C."/>
            <person name="Choi S.-H."/>
            <person name="Park Y.K."/>
            <person name="Yoon S.H."/>
            <person name="Hur C.-G."/>
            <person name="Kang H.-Y."/>
            <person name="Kim D."/>
            <person name="Lee H.H."/>
            <person name="Park K.H."/>
            <person name="Park S.-H."/>
            <person name="Park H.-S."/>
            <person name="Lee H.K."/>
            <person name="Oh T.K."/>
            <person name="Kim J.F."/>
        </authorList>
    </citation>
    <scope>NUCLEOTIDE SEQUENCE [LARGE SCALE GENOMIC DNA]</scope>
    <source>
        <strain evidence="2 3">KCTC 2396</strain>
    </source>
</reference>